<protein>
    <submittedName>
        <fullName evidence="1">Unnamed protein product</fullName>
    </submittedName>
</protein>
<organism evidence="1 2">
    <name type="scientific">Ambrosiozyma monospora</name>
    <name type="common">Yeast</name>
    <name type="synonym">Endomycopsis monosporus</name>
    <dbReference type="NCBI Taxonomy" id="43982"/>
    <lineage>
        <taxon>Eukaryota</taxon>
        <taxon>Fungi</taxon>
        <taxon>Dikarya</taxon>
        <taxon>Ascomycota</taxon>
        <taxon>Saccharomycotina</taxon>
        <taxon>Pichiomycetes</taxon>
        <taxon>Pichiales</taxon>
        <taxon>Pichiaceae</taxon>
        <taxon>Ambrosiozyma</taxon>
    </lineage>
</organism>
<evidence type="ECO:0000313" key="1">
    <source>
        <dbReference type="EMBL" id="GME72199.1"/>
    </source>
</evidence>
<keyword evidence="2" id="KW-1185">Reference proteome</keyword>
<dbReference type="EMBL" id="BSXS01000368">
    <property type="protein sequence ID" value="GME72199.1"/>
    <property type="molecule type" value="Genomic_DNA"/>
</dbReference>
<comment type="caution">
    <text evidence="1">The sequence shown here is derived from an EMBL/GenBank/DDBJ whole genome shotgun (WGS) entry which is preliminary data.</text>
</comment>
<sequence>MSEETKAKSVEAVEEKLQNLSTKETAPPTAEKKAAPEHAGEEDTEGANKTAPAGEGEKKKKKKKKSKKKKGGAHGISQFYTNGVYPQGEWMDHPGDGNLKRTTDEEYRYLDNKNSTAWNDYRKGAEIHRRVRKMAKEKIKPGMTMIEITEMIENGVRAYSDTNDTKKAGMGFPCGVSLNHCAAHYTPNAGDKTVLNYDDVMKVDFGVHVNGRIIDCAFTHTFNDKYDNLLKAVKEATNTGIKAAGIDVRLTDIGEQIEEVMESYEVELDGKTYPVKCIRNLNGHNIKDYQIHGGKSVPIVKNGDTTRMEEGETFAIETFGSTGKGYVVGSGECSHYAKNLNAPANAPIRLERAKKLMTTIENNFGSLPFCRRYLDRIGEDKYLLALNTLCKAGLVSDYPPLNDTKGCYTAQYEHTILLHPTRKEVVSRGDDY</sequence>
<evidence type="ECO:0000313" key="2">
    <source>
        <dbReference type="Proteomes" id="UP001165064"/>
    </source>
</evidence>
<reference evidence="1" key="1">
    <citation type="submission" date="2023-04" db="EMBL/GenBank/DDBJ databases">
        <title>Ambrosiozyma monospora NBRC 10751.</title>
        <authorList>
            <person name="Ichikawa N."/>
            <person name="Sato H."/>
            <person name="Tonouchi N."/>
        </authorList>
    </citation>
    <scope>NUCLEOTIDE SEQUENCE</scope>
    <source>
        <strain evidence="1">NBRC 10751</strain>
    </source>
</reference>
<gene>
    <name evidence="1" type="ORF">Amon02_000089000</name>
</gene>
<name>A0ACB5STP3_AMBMO</name>
<accession>A0ACB5STP3</accession>
<proteinExistence type="predicted"/>
<dbReference type="Proteomes" id="UP001165064">
    <property type="component" value="Unassembled WGS sequence"/>
</dbReference>